<keyword evidence="3" id="KW-1185">Reference proteome</keyword>
<feature type="compositionally biased region" description="Basic residues" evidence="1">
    <location>
        <begin position="38"/>
        <end position="58"/>
    </location>
</feature>
<feature type="region of interest" description="Disordered" evidence="1">
    <location>
        <begin position="116"/>
        <end position="142"/>
    </location>
</feature>
<reference evidence="2" key="1">
    <citation type="submission" date="2021-02" db="EMBL/GenBank/DDBJ databases">
        <authorList>
            <person name="Nowell W R."/>
        </authorList>
    </citation>
    <scope>NUCLEOTIDE SEQUENCE</scope>
</reference>
<name>A0A815AER2_ADIRI</name>
<evidence type="ECO:0000256" key="1">
    <source>
        <dbReference type="SAM" id="MobiDB-lite"/>
    </source>
</evidence>
<evidence type="ECO:0000313" key="3">
    <source>
        <dbReference type="Proteomes" id="UP000663828"/>
    </source>
</evidence>
<protein>
    <submittedName>
        <fullName evidence="2">Uncharacterized protein</fullName>
    </submittedName>
</protein>
<sequence length="314" mass="36767">MSFSSWLFNRNPSGHSQELSQTPTVNEVASADQQPPQKSKKKSRGNRKEQHRRRRQRRREANAAIYIHSSLDLYVNLNLFFFYKIEDESQGNIEKRKRTSPMSDDLLASGSMTQLPVTETSSTNNNSSSSNDPRKVTLQSANDARKFKPKFLNISNKKLKGMLSNINKHDHQIVCSLDTNEKMKSVRQMIHLISTSHHILWQKDLWQHYHDFEVQNGTSAMKISNKIAREHATCQMIIPSKRFIEQRLKMIQRQMTVSGTELQQHFLDLLTWTQQCQPPIDIHQLTVWMDTFVENGLRRLKDKFNFKKDMLQRK</sequence>
<evidence type="ECO:0000313" key="2">
    <source>
        <dbReference type="EMBL" id="CAF1255693.1"/>
    </source>
</evidence>
<gene>
    <name evidence="2" type="ORF">XAT740_LOCUS26502</name>
</gene>
<proteinExistence type="predicted"/>
<organism evidence="2 3">
    <name type="scientific">Adineta ricciae</name>
    <name type="common">Rotifer</name>
    <dbReference type="NCBI Taxonomy" id="249248"/>
    <lineage>
        <taxon>Eukaryota</taxon>
        <taxon>Metazoa</taxon>
        <taxon>Spiralia</taxon>
        <taxon>Gnathifera</taxon>
        <taxon>Rotifera</taxon>
        <taxon>Eurotatoria</taxon>
        <taxon>Bdelloidea</taxon>
        <taxon>Adinetida</taxon>
        <taxon>Adinetidae</taxon>
        <taxon>Adineta</taxon>
    </lineage>
</organism>
<feature type="region of interest" description="Disordered" evidence="1">
    <location>
        <begin position="1"/>
        <end position="61"/>
    </location>
</feature>
<dbReference type="EMBL" id="CAJNOR010002157">
    <property type="protein sequence ID" value="CAF1255693.1"/>
    <property type="molecule type" value="Genomic_DNA"/>
</dbReference>
<dbReference type="AlphaFoldDB" id="A0A815AER2"/>
<dbReference type="Proteomes" id="UP000663828">
    <property type="component" value="Unassembled WGS sequence"/>
</dbReference>
<feature type="compositionally biased region" description="Low complexity" evidence="1">
    <location>
        <begin position="120"/>
        <end position="131"/>
    </location>
</feature>
<feature type="compositionally biased region" description="Polar residues" evidence="1">
    <location>
        <begin position="1"/>
        <end position="27"/>
    </location>
</feature>
<accession>A0A815AER2</accession>
<comment type="caution">
    <text evidence="2">The sequence shown here is derived from an EMBL/GenBank/DDBJ whole genome shotgun (WGS) entry which is preliminary data.</text>
</comment>